<dbReference type="EMBL" id="JACAPU010000002">
    <property type="protein sequence ID" value="NWB45401.1"/>
    <property type="molecule type" value="Genomic_DNA"/>
</dbReference>
<sequence>MPQPLPMRCIGERCLSPLAPITISDVTFVSMPRFSHSLRQLAICLAMLAALLPSVMLLLPAAHGQPMMMGEHCNMVGMTGHDTSSGSRDPSPDQYHECHCLLCVVHAVDIGLPPSVVQWQLSGRADVVLVQAILPPYVSAVWLISKPRGPPVFS</sequence>
<name>A0A7Y8BIV5_9PSED</name>
<dbReference type="InterPro" id="IPR021333">
    <property type="entry name" value="DUF2946"/>
</dbReference>
<protein>
    <submittedName>
        <fullName evidence="2">DUF2946 domain-containing protein</fullName>
    </submittedName>
</protein>
<accession>A0A7Y8BIV5</accession>
<keyword evidence="1" id="KW-0472">Membrane</keyword>
<dbReference type="RefSeq" id="WP_100943241.1">
    <property type="nucleotide sequence ID" value="NZ_JACAPU010000002.1"/>
</dbReference>
<evidence type="ECO:0000313" key="3">
    <source>
        <dbReference type="Proteomes" id="UP000582981"/>
    </source>
</evidence>
<evidence type="ECO:0000313" key="2">
    <source>
        <dbReference type="EMBL" id="NWB45401.1"/>
    </source>
</evidence>
<reference evidence="2 3" key="1">
    <citation type="submission" date="2020-04" db="EMBL/GenBank/DDBJ databases">
        <title>Molecular characterization of pseudomonads from Agaricus bisporus reveal novel blotch 2 pathogens in Western Europe.</title>
        <authorList>
            <person name="Taparia T."/>
            <person name="Krijger M."/>
            <person name="Haynes E."/>
            <person name="Elpinstone J.G."/>
            <person name="Noble R."/>
            <person name="Van Der Wolf J."/>
        </authorList>
    </citation>
    <scope>NUCLEOTIDE SEQUENCE [LARGE SCALE GENOMIC DNA]</scope>
    <source>
        <strain evidence="2 3">F1001</strain>
    </source>
</reference>
<keyword evidence="1" id="KW-0812">Transmembrane</keyword>
<keyword evidence="1" id="KW-1133">Transmembrane helix</keyword>
<gene>
    <name evidence="2" type="ORF">HX829_02755</name>
</gene>
<evidence type="ECO:0000256" key="1">
    <source>
        <dbReference type="SAM" id="Phobius"/>
    </source>
</evidence>
<comment type="caution">
    <text evidence="2">The sequence shown here is derived from an EMBL/GenBank/DDBJ whole genome shotgun (WGS) entry which is preliminary data.</text>
</comment>
<proteinExistence type="predicted"/>
<feature type="transmembrane region" description="Helical" evidence="1">
    <location>
        <begin position="38"/>
        <end position="59"/>
    </location>
</feature>
<dbReference type="Pfam" id="PF11162">
    <property type="entry name" value="DUF2946"/>
    <property type="match status" value="1"/>
</dbReference>
<organism evidence="2 3">
    <name type="scientific">Pseudomonas gingeri</name>
    <dbReference type="NCBI Taxonomy" id="117681"/>
    <lineage>
        <taxon>Bacteria</taxon>
        <taxon>Pseudomonadati</taxon>
        <taxon>Pseudomonadota</taxon>
        <taxon>Gammaproteobacteria</taxon>
        <taxon>Pseudomonadales</taxon>
        <taxon>Pseudomonadaceae</taxon>
        <taxon>Pseudomonas</taxon>
    </lineage>
</organism>
<dbReference type="Proteomes" id="UP000582981">
    <property type="component" value="Unassembled WGS sequence"/>
</dbReference>
<dbReference type="AlphaFoldDB" id="A0A7Y8BIV5"/>